<feature type="transmembrane region" description="Helical" evidence="2">
    <location>
        <begin position="134"/>
        <end position="153"/>
    </location>
</feature>
<gene>
    <name evidence="4" type="ORF">VN24_22880</name>
</gene>
<organism evidence="4 5">
    <name type="scientific">Paenibacillus beijingensis</name>
    <dbReference type="NCBI Taxonomy" id="1126833"/>
    <lineage>
        <taxon>Bacteria</taxon>
        <taxon>Bacillati</taxon>
        <taxon>Bacillota</taxon>
        <taxon>Bacilli</taxon>
        <taxon>Bacillales</taxon>
        <taxon>Paenibacillaceae</taxon>
        <taxon>Paenibacillus</taxon>
    </lineage>
</organism>
<keyword evidence="2" id="KW-0472">Membrane</keyword>
<reference evidence="5" key="2">
    <citation type="submission" date="2015-03" db="EMBL/GenBank/DDBJ databases">
        <title>Genome sequence of Paenibacillus beijingensis strain DSM 24997T.</title>
        <authorList>
            <person name="Kwak Y."/>
            <person name="Shin J.-H."/>
        </authorList>
    </citation>
    <scope>NUCLEOTIDE SEQUENCE [LARGE SCALE GENOMIC DNA]</scope>
    <source>
        <strain evidence="5">DSM 24997</strain>
    </source>
</reference>
<dbReference type="STRING" id="1126833.VN24_22880"/>
<evidence type="ECO:0000256" key="2">
    <source>
        <dbReference type="SAM" id="Phobius"/>
    </source>
</evidence>
<dbReference type="PATRIC" id="fig|1126833.4.peg.5030"/>
<dbReference type="KEGG" id="pbj:VN24_22880"/>
<feature type="transmembrane region" description="Helical" evidence="2">
    <location>
        <begin position="12"/>
        <end position="29"/>
    </location>
</feature>
<keyword evidence="2" id="KW-0812">Transmembrane</keyword>
<dbReference type="OrthoDB" id="9782291at2"/>
<dbReference type="InterPro" id="IPR051311">
    <property type="entry name" value="DedA_domain"/>
</dbReference>
<dbReference type="RefSeq" id="WP_045672310.1">
    <property type="nucleotide sequence ID" value="NZ_CP011058.1"/>
</dbReference>
<feature type="transmembrane region" description="Helical" evidence="2">
    <location>
        <begin position="49"/>
        <end position="71"/>
    </location>
</feature>
<proteinExistence type="inferred from homology"/>
<dbReference type="GO" id="GO:0005886">
    <property type="term" value="C:plasma membrane"/>
    <property type="evidence" value="ECO:0007669"/>
    <property type="project" value="TreeGrafter"/>
</dbReference>
<sequence>MEWITNLFEQYGYFVLFLGLFAESLALPFPGELAMAISGHMATLGSFNIPFIMFFSYIGAISGTTLTYYLGYKLGKPFFDKYGKFFFLNQARMDKITKWFDQYGSKIILISYFVPGLRHFTGYVSGILKVRLRIFFVFNYIGGLLWVITYVMIGKLFGQKIEQLLHTVSHYSTAAIIAAAIGVCCVLLIRKNKAAILNRLRMRYKS</sequence>
<keyword evidence="2" id="KW-1133">Transmembrane helix</keyword>
<evidence type="ECO:0000259" key="3">
    <source>
        <dbReference type="Pfam" id="PF09335"/>
    </source>
</evidence>
<dbReference type="AlphaFoldDB" id="A0A0D5NNZ3"/>
<protein>
    <submittedName>
        <fullName evidence="4">Membrane protein</fullName>
    </submittedName>
</protein>
<dbReference type="HOGENOM" id="CLU_044208_1_0_9"/>
<reference evidence="4 5" key="1">
    <citation type="journal article" date="2015" name="J. Biotechnol.">
        <title>Complete genome sequence of Paenibacillus beijingensis 7188(T) (=DSM 24997(T)), a novel rhizobacterium from jujube garden soil.</title>
        <authorList>
            <person name="Kwak Y."/>
            <person name="Shin J.H."/>
        </authorList>
    </citation>
    <scope>NUCLEOTIDE SEQUENCE [LARGE SCALE GENOMIC DNA]</scope>
    <source>
        <strain evidence="4 5">DSM 24997</strain>
    </source>
</reference>
<feature type="transmembrane region" description="Helical" evidence="2">
    <location>
        <begin position="168"/>
        <end position="189"/>
    </location>
</feature>
<name>A0A0D5NNZ3_9BACL</name>
<dbReference type="Proteomes" id="UP000032633">
    <property type="component" value="Chromosome"/>
</dbReference>
<dbReference type="InterPro" id="IPR032816">
    <property type="entry name" value="VTT_dom"/>
</dbReference>
<keyword evidence="5" id="KW-1185">Reference proteome</keyword>
<dbReference type="Pfam" id="PF09335">
    <property type="entry name" value="VTT_dom"/>
    <property type="match status" value="1"/>
</dbReference>
<feature type="domain" description="VTT" evidence="3">
    <location>
        <begin position="33"/>
        <end position="155"/>
    </location>
</feature>
<dbReference type="EMBL" id="CP011058">
    <property type="protein sequence ID" value="AJY76885.1"/>
    <property type="molecule type" value="Genomic_DNA"/>
</dbReference>
<evidence type="ECO:0000313" key="5">
    <source>
        <dbReference type="Proteomes" id="UP000032633"/>
    </source>
</evidence>
<evidence type="ECO:0000256" key="1">
    <source>
        <dbReference type="ARBA" id="ARBA00010792"/>
    </source>
</evidence>
<evidence type="ECO:0000313" key="4">
    <source>
        <dbReference type="EMBL" id="AJY76885.1"/>
    </source>
</evidence>
<comment type="similarity">
    <text evidence="1">Belongs to the DedA family.</text>
</comment>
<dbReference type="PANTHER" id="PTHR42709">
    <property type="entry name" value="ALKALINE PHOSPHATASE LIKE PROTEIN"/>
    <property type="match status" value="1"/>
</dbReference>
<accession>A0A0D5NNZ3</accession>
<dbReference type="PANTHER" id="PTHR42709:SF9">
    <property type="entry name" value="ALKALINE PHOSPHATASE LIKE PROTEIN"/>
    <property type="match status" value="1"/>
</dbReference>